<proteinExistence type="predicted"/>
<reference evidence="1 2" key="1">
    <citation type="journal article" date="2013" name="PLoS Genet.">
        <title>The genome and development-dependent transcriptomes of Pyronema confluens: a window into fungal evolution.</title>
        <authorList>
            <person name="Traeger S."/>
            <person name="Altegoer F."/>
            <person name="Freitag M."/>
            <person name="Gabaldon T."/>
            <person name="Kempken F."/>
            <person name="Kumar A."/>
            <person name="Marcet-Houben M."/>
            <person name="Poggeler S."/>
            <person name="Stajich J.E."/>
            <person name="Nowrousian M."/>
        </authorList>
    </citation>
    <scope>NUCLEOTIDE SEQUENCE [LARGE SCALE GENOMIC DNA]</scope>
    <source>
        <strain evidence="2">CBS 100304</strain>
        <tissue evidence="1">Vegetative mycelium</tissue>
    </source>
</reference>
<keyword evidence="2" id="KW-1185">Reference proteome</keyword>
<accession>U4LTK3</accession>
<name>U4LTK3_PYROM</name>
<dbReference type="Proteomes" id="UP000018144">
    <property type="component" value="Unassembled WGS sequence"/>
</dbReference>
<sequence>MACGLVTNEFNRSPITNQHPCVGIIDEGE</sequence>
<gene>
    <name evidence="1" type="ORF">PCON_13751</name>
</gene>
<evidence type="ECO:0000313" key="2">
    <source>
        <dbReference type="Proteomes" id="UP000018144"/>
    </source>
</evidence>
<protein>
    <submittedName>
        <fullName evidence="1">Uncharacterized protein</fullName>
    </submittedName>
</protein>
<evidence type="ECO:0000313" key="1">
    <source>
        <dbReference type="EMBL" id="CCX32900.1"/>
    </source>
</evidence>
<organism evidence="1 2">
    <name type="scientific">Pyronema omphalodes (strain CBS 100304)</name>
    <name type="common">Pyronema confluens</name>
    <dbReference type="NCBI Taxonomy" id="1076935"/>
    <lineage>
        <taxon>Eukaryota</taxon>
        <taxon>Fungi</taxon>
        <taxon>Dikarya</taxon>
        <taxon>Ascomycota</taxon>
        <taxon>Pezizomycotina</taxon>
        <taxon>Pezizomycetes</taxon>
        <taxon>Pezizales</taxon>
        <taxon>Pyronemataceae</taxon>
        <taxon>Pyronema</taxon>
    </lineage>
</organism>
<dbReference type="EMBL" id="HF935907">
    <property type="protein sequence ID" value="CCX32900.1"/>
    <property type="molecule type" value="Genomic_DNA"/>
</dbReference>
<dbReference type="AlphaFoldDB" id="U4LTK3"/>